<evidence type="ECO:0000313" key="10">
    <source>
        <dbReference type="Proteomes" id="UP001152799"/>
    </source>
</evidence>
<dbReference type="GO" id="GO:0000981">
    <property type="term" value="F:DNA-binding transcription factor activity, RNA polymerase II-specific"/>
    <property type="evidence" value="ECO:0007669"/>
    <property type="project" value="TreeGrafter"/>
</dbReference>
<dbReference type="AlphaFoldDB" id="A0A9N9MUR1"/>
<evidence type="ECO:0000313" key="9">
    <source>
        <dbReference type="EMBL" id="CAG9770461.1"/>
    </source>
</evidence>
<dbReference type="EMBL" id="OU892282">
    <property type="protein sequence ID" value="CAG9770461.1"/>
    <property type="molecule type" value="Genomic_DNA"/>
</dbReference>
<keyword evidence="6" id="KW-0539">Nucleus</keyword>
<evidence type="ECO:0000256" key="6">
    <source>
        <dbReference type="ARBA" id="ARBA00023242"/>
    </source>
</evidence>
<evidence type="ECO:0000256" key="2">
    <source>
        <dbReference type="ARBA" id="ARBA00022723"/>
    </source>
</evidence>
<feature type="domain" description="C2H2-type" evidence="8">
    <location>
        <begin position="411"/>
        <end position="440"/>
    </location>
</feature>
<feature type="domain" description="C2H2-type" evidence="8">
    <location>
        <begin position="381"/>
        <end position="410"/>
    </location>
</feature>
<organism evidence="9 10">
    <name type="scientific">Ceutorhynchus assimilis</name>
    <name type="common">cabbage seed weevil</name>
    <dbReference type="NCBI Taxonomy" id="467358"/>
    <lineage>
        <taxon>Eukaryota</taxon>
        <taxon>Metazoa</taxon>
        <taxon>Ecdysozoa</taxon>
        <taxon>Arthropoda</taxon>
        <taxon>Hexapoda</taxon>
        <taxon>Insecta</taxon>
        <taxon>Pterygota</taxon>
        <taxon>Neoptera</taxon>
        <taxon>Endopterygota</taxon>
        <taxon>Coleoptera</taxon>
        <taxon>Polyphaga</taxon>
        <taxon>Cucujiformia</taxon>
        <taxon>Curculionidae</taxon>
        <taxon>Ceutorhynchinae</taxon>
        <taxon>Ceutorhynchus</taxon>
    </lineage>
</organism>
<feature type="domain" description="C2H2-type" evidence="8">
    <location>
        <begin position="441"/>
        <end position="470"/>
    </location>
</feature>
<evidence type="ECO:0000256" key="1">
    <source>
        <dbReference type="ARBA" id="ARBA00004123"/>
    </source>
</evidence>
<dbReference type="GO" id="GO:0005634">
    <property type="term" value="C:nucleus"/>
    <property type="evidence" value="ECO:0007669"/>
    <property type="project" value="UniProtKB-SubCell"/>
</dbReference>
<evidence type="ECO:0000256" key="4">
    <source>
        <dbReference type="ARBA" id="ARBA00022771"/>
    </source>
</evidence>
<name>A0A9N9MUR1_9CUCU</name>
<dbReference type="InterPro" id="IPR013087">
    <property type="entry name" value="Znf_C2H2_type"/>
</dbReference>
<dbReference type="OrthoDB" id="3214149at2759"/>
<dbReference type="Gene3D" id="3.30.160.60">
    <property type="entry name" value="Classic Zinc Finger"/>
    <property type="match status" value="5"/>
</dbReference>
<dbReference type="SUPFAM" id="SSF57667">
    <property type="entry name" value="beta-beta-alpha zinc fingers"/>
    <property type="match status" value="3"/>
</dbReference>
<dbReference type="PROSITE" id="PS50157">
    <property type="entry name" value="ZINC_FINGER_C2H2_2"/>
    <property type="match status" value="4"/>
</dbReference>
<evidence type="ECO:0000256" key="3">
    <source>
        <dbReference type="ARBA" id="ARBA00022737"/>
    </source>
</evidence>
<sequence>MLLKSVPEGCYLSPDQLYNPLTNYTQAELMEKFNLAFYEAQTVSKTDIIETLQDPYENKTNDDDLIDFLISEDSSPTDCDINFDFNDFVEDFDHNVRDSFSDSTTVVEFDTETFTTESTSSSAATGTVKEFSNFYVSPPIMKNNFNQKQDAFEDINICEVLSDTSLDIGDWSSEIQDLDETSIDEYAGTTCLPPVGTIITKNNFDFNCYVRNIPDDDLGYLKQDSESKSEFGHLLKTSETKNCDFALNALEKEQMCHVMEQNHMVLPQSDALLNDDPLLSSSNNFYASDTRLISDNLDQEADKQEDGVTSTGFYQCKWENCYQKCSSQPGLVNHIEKSHVELKRGDEFTCFWEQCPRKTKPFNARYKLLIHMRVHSGEKPNKCPFEGCNKAFSRLENLKIHQRSHTGERPYLCQFTGCSKCFSNSSDRAKHQRTHFDTKPYGCQVTGCFKKYTDPSSLRKHVKTHSHEEQLQMKKKTPEESLFANVNAKKLLDPSRQKAIKFEVAFNKSEYDHTYSNSPQHSIHLNKFVSINVRQDLKNKIEKNKIRRTMF</sequence>
<dbReference type="SMART" id="SM00355">
    <property type="entry name" value="ZnF_C2H2"/>
    <property type="match status" value="5"/>
</dbReference>
<evidence type="ECO:0000256" key="7">
    <source>
        <dbReference type="PROSITE-ProRule" id="PRU00042"/>
    </source>
</evidence>
<dbReference type="InterPro" id="IPR036236">
    <property type="entry name" value="Znf_C2H2_sf"/>
</dbReference>
<protein>
    <recommendedName>
        <fullName evidence="8">C2H2-type domain-containing protein</fullName>
    </recommendedName>
</protein>
<accession>A0A9N9MUR1</accession>
<comment type="subcellular location">
    <subcellularLocation>
        <location evidence="1">Nucleus</location>
    </subcellularLocation>
</comment>
<keyword evidence="10" id="KW-1185">Reference proteome</keyword>
<dbReference type="InterPro" id="IPR043359">
    <property type="entry name" value="GLI-like"/>
</dbReference>
<dbReference type="PANTHER" id="PTHR45718:SF7">
    <property type="entry name" value="C2H2-TYPE DOMAIN-CONTAINING PROTEIN"/>
    <property type="match status" value="1"/>
</dbReference>
<dbReference type="GO" id="GO:0008270">
    <property type="term" value="F:zinc ion binding"/>
    <property type="evidence" value="ECO:0007669"/>
    <property type="project" value="UniProtKB-KW"/>
</dbReference>
<dbReference type="GO" id="GO:0140297">
    <property type="term" value="F:DNA-binding transcription factor binding"/>
    <property type="evidence" value="ECO:0007669"/>
    <property type="project" value="UniProtKB-ARBA"/>
</dbReference>
<dbReference type="Pfam" id="PF23561">
    <property type="entry name" value="zf-C2H2_15"/>
    <property type="match status" value="1"/>
</dbReference>
<dbReference type="InterPro" id="IPR056436">
    <property type="entry name" value="Znf-C2H2_ZIC1-5/GLI1-3-like"/>
</dbReference>
<keyword evidence="5" id="KW-0862">Zinc</keyword>
<keyword evidence="4 7" id="KW-0863">Zinc-finger</keyword>
<dbReference type="PROSITE" id="PS00028">
    <property type="entry name" value="ZINC_FINGER_C2H2_1"/>
    <property type="match status" value="4"/>
</dbReference>
<reference evidence="9" key="1">
    <citation type="submission" date="2022-01" db="EMBL/GenBank/DDBJ databases">
        <authorList>
            <person name="King R."/>
        </authorList>
    </citation>
    <scope>NUCLEOTIDE SEQUENCE</scope>
</reference>
<dbReference type="Pfam" id="PF00096">
    <property type="entry name" value="zf-C2H2"/>
    <property type="match status" value="3"/>
</dbReference>
<evidence type="ECO:0000259" key="8">
    <source>
        <dbReference type="PROSITE" id="PS50157"/>
    </source>
</evidence>
<dbReference type="FunFam" id="3.30.160.60:FF:000048">
    <property type="entry name" value="GLI family zinc finger 3"/>
    <property type="match status" value="1"/>
</dbReference>
<dbReference type="Proteomes" id="UP001152799">
    <property type="component" value="Chromosome 6"/>
</dbReference>
<dbReference type="FunFam" id="3.30.160.60:FF:000359">
    <property type="entry name" value="GLIS family zinc finger 2"/>
    <property type="match status" value="1"/>
</dbReference>
<evidence type="ECO:0000256" key="5">
    <source>
        <dbReference type="ARBA" id="ARBA00022833"/>
    </source>
</evidence>
<keyword evidence="3" id="KW-0677">Repeat</keyword>
<gene>
    <name evidence="9" type="ORF">CEUTPL_LOCUS10913</name>
</gene>
<keyword evidence="2" id="KW-0479">Metal-binding</keyword>
<dbReference type="GO" id="GO:0000978">
    <property type="term" value="F:RNA polymerase II cis-regulatory region sequence-specific DNA binding"/>
    <property type="evidence" value="ECO:0007669"/>
    <property type="project" value="TreeGrafter"/>
</dbReference>
<proteinExistence type="predicted"/>
<dbReference type="PANTHER" id="PTHR45718">
    <property type="entry name" value="TRANSCRIPTIONAL ACTIVATOR CUBITUS INTERRUPTUS"/>
    <property type="match status" value="1"/>
</dbReference>
<dbReference type="FunFam" id="3.30.160.60:FF:000031">
    <property type="entry name" value="GLI family zinc finger 3"/>
    <property type="match status" value="1"/>
</dbReference>
<feature type="domain" description="C2H2-type" evidence="8">
    <location>
        <begin position="353"/>
        <end position="380"/>
    </location>
</feature>